<gene>
    <name evidence="1" type="ORF">M404DRAFT_618213</name>
</gene>
<organism evidence="1 2">
    <name type="scientific">Pisolithus tinctorius Marx 270</name>
    <dbReference type="NCBI Taxonomy" id="870435"/>
    <lineage>
        <taxon>Eukaryota</taxon>
        <taxon>Fungi</taxon>
        <taxon>Dikarya</taxon>
        <taxon>Basidiomycota</taxon>
        <taxon>Agaricomycotina</taxon>
        <taxon>Agaricomycetes</taxon>
        <taxon>Agaricomycetidae</taxon>
        <taxon>Boletales</taxon>
        <taxon>Sclerodermatineae</taxon>
        <taxon>Pisolithaceae</taxon>
        <taxon>Pisolithus</taxon>
    </lineage>
</organism>
<reference evidence="2" key="2">
    <citation type="submission" date="2015-01" db="EMBL/GenBank/DDBJ databases">
        <title>Evolutionary Origins and Diversification of the Mycorrhizal Mutualists.</title>
        <authorList>
            <consortium name="DOE Joint Genome Institute"/>
            <consortium name="Mycorrhizal Genomics Consortium"/>
            <person name="Kohler A."/>
            <person name="Kuo A."/>
            <person name="Nagy L.G."/>
            <person name="Floudas D."/>
            <person name="Copeland A."/>
            <person name="Barry K.W."/>
            <person name="Cichocki N."/>
            <person name="Veneault-Fourrey C."/>
            <person name="LaButti K."/>
            <person name="Lindquist E.A."/>
            <person name="Lipzen A."/>
            <person name="Lundell T."/>
            <person name="Morin E."/>
            <person name="Murat C."/>
            <person name="Riley R."/>
            <person name="Ohm R."/>
            <person name="Sun H."/>
            <person name="Tunlid A."/>
            <person name="Henrissat B."/>
            <person name="Grigoriev I.V."/>
            <person name="Hibbett D.S."/>
            <person name="Martin F."/>
        </authorList>
    </citation>
    <scope>NUCLEOTIDE SEQUENCE [LARGE SCALE GENOMIC DNA]</scope>
    <source>
        <strain evidence="2">Marx 270</strain>
    </source>
</reference>
<name>A0A0C3K1I3_PISTI</name>
<keyword evidence="2" id="KW-1185">Reference proteome</keyword>
<proteinExistence type="predicted"/>
<evidence type="ECO:0000313" key="2">
    <source>
        <dbReference type="Proteomes" id="UP000054217"/>
    </source>
</evidence>
<dbReference type="AlphaFoldDB" id="A0A0C3K1I3"/>
<evidence type="ECO:0000313" key="1">
    <source>
        <dbReference type="EMBL" id="KIO03382.1"/>
    </source>
</evidence>
<accession>A0A0C3K1I3</accession>
<protein>
    <submittedName>
        <fullName evidence="1">Uncharacterized protein</fullName>
    </submittedName>
</protein>
<reference evidence="1 2" key="1">
    <citation type="submission" date="2014-04" db="EMBL/GenBank/DDBJ databases">
        <authorList>
            <consortium name="DOE Joint Genome Institute"/>
            <person name="Kuo A."/>
            <person name="Kohler A."/>
            <person name="Costa M.D."/>
            <person name="Nagy L.G."/>
            <person name="Floudas D."/>
            <person name="Copeland A."/>
            <person name="Barry K.W."/>
            <person name="Cichocki N."/>
            <person name="Veneault-Fourrey C."/>
            <person name="LaButti K."/>
            <person name="Lindquist E.A."/>
            <person name="Lipzen A."/>
            <person name="Lundell T."/>
            <person name="Morin E."/>
            <person name="Murat C."/>
            <person name="Sun H."/>
            <person name="Tunlid A."/>
            <person name="Henrissat B."/>
            <person name="Grigoriev I.V."/>
            <person name="Hibbett D.S."/>
            <person name="Martin F."/>
            <person name="Nordberg H.P."/>
            <person name="Cantor M.N."/>
            <person name="Hua S.X."/>
        </authorList>
    </citation>
    <scope>NUCLEOTIDE SEQUENCE [LARGE SCALE GENOMIC DNA]</scope>
    <source>
        <strain evidence="1 2">Marx 270</strain>
    </source>
</reference>
<dbReference type="Proteomes" id="UP000054217">
    <property type="component" value="Unassembled WGS sequence"/>
</dbReference>
<dbReference type="InParanoid" id="A0A0C3K1I3"/>
<dbReference type="EMBL" id="KN831976">
    <property type="protein sequence ID" value="KIO03382.1"/>
    <property type="molecule type" value="Genomic_DNA"/>
</dbReference>
<sequence length="125" mass="14463">MFRAHHVHLSLRNSNHTKHVTAILCSGFPTRLVVCRSRRLARRFGILDLTRYAYLYICISPGGLHRKDLSTGLLHSVLPSNGKYWPYMNSRSCCIWSSFHHRARLERQPRAWPIQRTITRGIGPG</sequence>
<dbReference type="HOGENOM" id="CLU_1993551_0_0_1"/>